<dbReference type="InterPro" id="IPR015867">
    <property type="entry name" value="N-reg_PII/ATP_PRibTrfase_C"/>
</dbReference>
<gene>
    <name evidence="1" type="ORF">PRVXH_000425</name>
</gene>
<dbReference type="RefSeq" id="WP_353893671.1">
    <property type="nucleotide sequence ID" value="NZ_CP159485.1"/>
</dbReference>
<dbReference type="AlphaFoldDB" id="A0AAU8HUP8"/>
<dbReference type="Gene3D" id="3.30.70.120">
    <property type="match status" value="1"/>
</dbReference>
<dbReference type="EMBL" id="CP159485">
    <property type="protein sequence ID" value="XCI29123.1"/>
    <property type="molecule type" value="Genomic_DNA"/>
</dbReference>
<dbReference type="PANTHER" id="PTHR38456">
    <property type="entry name" value="CYCLIC DI-AMP RECEPTOR A"/>
    <property type="match status" value="1"/>
</dbReference>
<evidence type="ECO:0000313" key="1">
    <source>
        <dbReference type="EMBL" id="XCI29123.1"/>
    </source>
</evidence>
<name>A0AAU8HUP8_9FIRM</name>
<dbReference type="InterPro" id="IPR010375">
    <property type="entry name" value="CdAMP_rec"/>
</dbReference>
<dbReference type="Pfam" id="PF06153">
    <property type="entry name" value="CdAMP_rec"/>
    <property type="match status" value="1"/>
</dbReference>
<reference evidence="1" key="2">
    <citation type="submission" date="2024-06" db="EMBL/GenBank/DDBJ databases">
        <authorList>
            <person name="Petrova K.O."/>
            <person name="Toshchakov S.V."/>
            <person name="Boltjanskaja Y.V."/>
            <person name="Kevbrin V.V."/>
        </authorList>
    </citation>
    <scope>NUCLEOTIDE SEQUENCE</scope>
    <source>
        <strain evidence="1">Z-710</strain>
    </source>
</reference>
<sequence length="107" mass="11542">MKLIVAVLESRDFANLRHDLLENGHPVTLLSSSGGFLKEGNSTVLIGVEENKVSAVLDIIEANCRDNKRVNTPPIFGKKAEGGNLPIELTIGGATVFVLDVEQFIKV</sequence>
<keyword evidence="1" id="KW-0675">Receptor</keyword>
<dbReference type="SUPFAM" id="SSF54913">
    <property type="entry name" value="GlnB-like"/>
    <property type="match status" value="1"/>
</dbReference>
<dbReference type="PANTHER" id="PTHR38456:SF1">
    <property type="entry name" value="CYCLIC DI-AMP RECEPTOR A"/>
    <property type="match status" value="1"/>
</dbReference>
<proteinExistence type="predicted"/>
<reference evidence="1" key="1">
    <citation type="journal article" date="2018" name="Antonie Van Leeuwenhoek">
        <title>Proteinivorax hydrogeniformans sp. nov., an anaerobic, haloalkaliphilic bacterium fermenting proteinaceous compounds with high hydrogen production.</title>
        <authorList>
            <person name="Boltyanskaya Y."/>
            <person name="Detkova E."/>
            <person name="Pimenov N."/>
            <person name="Kevbrin V."/>
        </authorList>
    </citation>
    <scope>NUCLEOTIDE SEQUENCE</scope>
    <source>
        <strain evidence="1">Z-710</strain>
    </source>
</reference>
<protein>
    <submittedName>
        <fullName evidence="1">Cyclic-di-AMP receptor</fullName>
    </submittedName>
</protein>
<dbReference type="InterPro" id="IPR011322">
    <property type="entry name" value="N-reg_PII-like_a/b"/>
</dbReference>
<organism evidence="1">
    <name type="scientific">Proteinivorax hydrogeniformans</name>
    <dbReference type="NCBI Taxonomy" id="1826727"/>
    <lineage>
        <taxon>Bacteria</taxon>
        <taxon>Bacillati</taxon>
        <taxon>Bacillota</taxon>
        <taxon>Clostridia</taxon>
        <taxon>Eubacteriales</taxon>
        <taxon>Proteinivoracaceae</taxon>
        <taxon>Proteinivorax</taxon>
    </lineage>
</organism>
<accession>A0AAU8HUP8</accession>